<feature type="binding site" evidence="3">
    <location>
        <position position="193"/>
    </location>
    <ligand>
        <name>Cu cation</name>
        <dbReference type="ChEBI" id="CHEBI:23378"/>
    </ligand>
</feature>
<proteinExistence type="inferred from homology"/>
<feature type="binding site" evidence="3">
    <location>
        <position position="100"/>
    </location>
    <ligand>
        <name>Cu cation</name>
        <dbReference type="ChEBI" id="CHEBI:23378"/>
    </ligand>
</feature>
<dbReference type="Pfam" id="PF02630">
    <property type="entry name" value="SCO1-SenC"/>
    <property type="match status" value="1"/>
</dbReference>
<evidence type="ECO:0000256" key="2">
    <source>
        <dbReference type="ARBA" id="ARBA00023008"/>
    </source>
</evidence>
<gene>
    <name evidence="6" type="ORF">GXP67_08005</name>
</gene>
<evidence type="ECO:0000313" key="7">
    <source>
        <dbReference type="Proteomes" id="UP000480178"/>
    </source>
</evidence>
<keyword evidence="7" id="KW-1185">Reference proteome</keyword>
<dbReference type="InterPro" id="IPR003782">
    <property type="entry name" value="SCO1/SenC"/>
</dbReference>
<organism evidence="6 7">
    <name type="scientific">Rhodocytophaga rosea</name>
    <dbReference type="NCBI Taxonomy" id="2704465"/>
    <lineage>
        <taxon>Bacteria</taxon>
        <taxon>Pseudomonadati</taxon>
        <taxon>Bacteroidota</taxon>
        <taxon>Cytophagia</taxon>
        <taxon>Cytophagales</taxon>
        <taxon>Rhodocytophagaceae</taxon>
        <taxon>Rhodocytophaga</taxon>
    </lineage>
</organism>
<dbReference type="AlphaFoldDB" id="A0A6C0GFS4"/>
<dbReference type="PROSITE" id="PS51352">
    <property type="entry name" value="THIOREDOXIN_2"/>
    <property type="match status" value="1"/>
</dbReference>
<evidence type="ECO:0000256" key="4">
    <source>
        <dbReference type="PIRSR" id="PIRSR603782-2"/>
    </source>
</evidence>
<dbReference type="CDD" id="cd02968">
    <property type="entry name" value="SCO"/>
    <property type="match status" value="1"/>
</dbReference>
<evidence type="ECO:0000313" key="6">
    <source>
        <dbReference type="EMBL" id="QHT66602.1"/>
    </source>
</evidence>
<dbReference type="PANTHER" id="PTHR12151:SF25">
    <property type="entry name" value="LINALOOL DEHYDRATASE_ISOMERASE DOMAIN-CONTAINING PROTEIN"/>
    <property type="match status" value="1"/>
</dbReference>
<dbReference type="KEGG" id="rhoz:GXP67_08005"/>
<dbReference type="SUPFAM" id="SSF52833">
    <property type="entry name" value="Thioredoxin-like"/>
    <property type="match status" value="1"/>
</dbReference>
<reference evidence="6 7" key="1">
    <citation type="submission" date="2020-01" db="EMBL/GenBank/DDBJ databases">
        <authorList>
            <person name="Kim M.K."/>
        </authorList>
    </citation>
    <scope>NUCLEOTIDE SEQUENCE [LARGE SCALE GENOMIC DNA]</scope>
    <source>
        <strain evidence="6 7">172606-1</strain>
    </source>
</reference>
<dbReference type="InterPro" id="IPR036249">
    <property type="entry name" value="Thioredoxin-like_sf"/>
</dbReference>
<dbReference type="EMBL" id="CP048222">
    <property type="protein sequence ID" value="QHT66602.1"/>
    <property type="molecule type" value="Genomic_DNA"/>
</dbReference>
<name>A0A6C0GFS4_9BACT</name>
<keyword evidence="4" id="KW-1015">Disulfide bond</keyword>
<evidence type="ECO:0000259" key="5">
    <source>
        <dbReference type="PROSITE" id="PS51352"/>
    </source>
</evidence>
<feature type="disulfide bond" description="Redox-active" evidence="4">
    <location>
        <begin position="100"/>
        <end position="104"/>
    </location>
</feature>
<sequence length="235" mass="26622">MRTPLKAGLLILLLVIPALAFLFLKNFGRNEYSLPRYIPQLDSTSGEILMKTSVVDGKEIMDTVFHTVPGFNLTDQHNTQVTGEIVKGKIHVADFFFARCPGICPKMSSQLQRVQEQFLNNPDVVILSYTVDPEHDSVEALQNYAQQYGAVKGKWSLLTGDRSQLYNLAKRGYFVTAKEGNLQSADIEENFVHTDKFILVDKEGHIRGFYNGTDPKDVDRLNLEIKILIDHYKTQ</sequence>
<dbReference type="Gene3D" id="3.40.30.10">
    <property type="entry name" value="Glutaredoxin"/>
    <property type="match status" value="1"/>
</dbReference>
<feature type="domain" description="Thioredoxin" evidence="5">
    <location>
        <begin position="62"/>
        <end position="230"/>
    </location>
</feature>
<accession>A0A6C0GFS4</accession>
<evidence type="ECO:0000256" key="1">
    <source>
        <dbReference type="ARBA" id="ARBA00010996"/>
    </source>
</evidence>
<comment type="similarity">
    <text evidence="1">Belongs to the SCO1/2 family.</text>
</comment>
<dbReference type="GO" id="GO:0046872">
    <property type="term" value="F:metal ion binding"/>
    <property type="evidence" value="ECO:0007669"/>
    <property type="project" value="UniProtKB-KW"/>
</dbReference>
<feature type="binding site" evidence="3">
    <location>
        <position position="104"/>
    </location>
    <ligand>
        <name>Cu cation</name>
        <dbReference type="ChEBI" id="CHEBI:23378"/>
    </ligand>
</feature>
<keyword evidence="3" id="KW-0479">Metal-binding</keyword>
<evidence type="ECO:0000256" key="3">
    <source>
        <dbReference type="PIRSR" id="PIRSR603782-1"/>
    </source>
</evidence>
<dbReference type="RefSeq" id="WP_162442656.1">
    <property type="nucleotide sequence ID" value="NZ_CP048222.1"/>
</dbReference>
<dbReference type="InterPro" id="IPR013766">
    <property type="entry name" value="Thioredoxin_domain"/>
</dbReference>
<protein>
    <submittedName>
        <fullName evidence="6">SCO family protein</fullName>
    </submittedName>
</protein>
<dbReference type="Proteomes" id="UP000480178">
    <property type="component" value="Chromosome"/>
</dbReference>
<keyword evidence="2 3" id="KW-0186">Copper</keyword>
<dbReference type="PANTHER" id="PTHR12151">
    <property type="entry name" value="ELECTRON TRANSPORT PROTIN SCO1/SENC FAMILY MEMBER"/>
    <property type="match status" value="1"/>
</dbReference>